<dbReference type="Gene3D" id="3.40.50.1110">
    <property type="entry name" value="SGNH hydrolase"/>
    <property type="match status" value="1"/>
</dbReference>
<reference evidence="9 10" key="1">
    <citation type="submission" date="2024-01" db="EMBL/GenBank/DDBJ databases">
        <title>The genomes of 5 underutilized Papilionoideae crops provide insights into root nodulation and disease resistance.</title>
        <authorList>
            <person name="Yuan L."/>
        </authorList>
    </citation>
    <scope>NUCLEOTIDE SEQUENCE [LARGE SCALE GENOMIC DNA]</scope>
    <source>
        <strain evidence="9">LY-2023</strain>
        <tissue evidence="9">Leaf</tissue>
    </source>
</reference>
<comment type="caution">
    <text evidence="9">The sequence shown here is derived from an EMBL/GenBank/DDBJ whole genome shotgun (WGS) entry which is preliminary data.</text>
</comment>
<dbReference type="GO" id="GO:0016042">
    <property type="term" value="P:lipid catabolic process"/>
    <property type="evidence" value="ECO:0007669"/>
    <property type="project" value="UniProtKB-KW"/>
</dbReference>
<organism evidence="9 10">
    <name type="scientific">Clitoria ternatea</name>
    <name type="common">Butterfly pea</name>
    <dbReference type="NCBI Taxonomy" id="43366"/>
    <lineage>
        <taxon>Eukaryota</taxon>
        <taxon>Viridiplantae</taxon>
        <taxon>Streptophyta</taxon>
        <taxon>Embryophyta</taxon>
        <taxon>Tracheophyta</taxon>
        <taxon>Spermatophyta</taxon>
        <taxon>Magnoliopsida</taxon>
        <taxon>eudicotyledons</taxon>
        <taxon>Gunneridae</taxon>
        <taxon>Pentapetalae</taxon>
        <taxon>rosids</taxon>
        <taxon>fabids</taxon>
        <taxon>Fabales</taxon>
        <taxon>Fabaceae</taxon>
        <taxon>Papilionoideae</taxon>
        <taxon>50 kb inversion clade</taxon>
        <taxon>NPAAA clade</taxon>
        <taxon>indigoferoid/millettioid clade</taxon>
        <taxon>Phaseoleae</taxon>
        <taxon>Clitoria</taxon>
    </lineage>
</organism>
<dbReference type="InterPro" id="IPR036514">
    <property type="entry name" value="SGNH_hydro_sf"/>
</dbReference>
<evidence type="ECO:0000256" key="6">
    <source>
        <dbReference type="ARBA" id="ARBA00022963"/>
    </source>
</evidence>
<keyword evidence="6" id="KW-0442">Lipid degradation</keyword>
<dbReference type="CDD" id="cd01837">
    <property type="entry name" value="SGNH_plant_lipase_like"/>
    <property type="match status" value="1"/>
</dbReference>
<dbReference type="InterPro" id="IPR051238">
    <property type="entry name" value="GDSL_esterase/lipase"/>
</dbReference>
<sequence length="371" mass="40268">MRNNGSMGGCVSTAALVVALLLCSGGIGEVNSQLQKVTALFIFGDSLVEVGNNNFLRTVARANYFPYGIDFSGGATGRFSNGKSLVDFIGDMLGVPSPPPFADPSTVGSRLLNGVNYASASSGILDESGRNYGYRYSLNQQVVNFQSTLNQYRATMNASALSRYLGKAITIIVTGNNDYLNNYLLPGLYNTSYSYTAEQFGNLLVNSYARQIMTLHNLGLKKFFLAGIGPLGCIPNLRATGLAPPERCVDNVNQMVGTFNNGLRSMVEQLNKNYPDAIFVYGNTYGVLGDILNNPAAYSFTVVDRACCGIGRNRGQLTCLPLQVPCINRNQYVFWDAFHPSQSAIYVFAWRAVNGPSRDAYPVNMQQLALI</sequence>
<evidence type="ECO:0000313" key="9">
    <source>
        <dbReference type="EMBL" id="KAK7263824.1"/>
    </source>
</evidence>
<dbReference type="Pfam" id="PF00657">
    <property type="entry name" value="Lipase_GDSL"/>
    <property type="match status" value="1"/>
</dbReference>
<dbReference type="GO" id="GO:0005576">
    <property type="term" value="C:extracellular region"/>
    <property type="evidence" value="ECO:0007669"/>
    <property type="project" value="UniProtKB-SubCell"/>
</dbReference>
<feature type="signal peptide" evidence="8">
    <location>
        <begin position="1"/>
        <end position="28"/>
    </location>
</feature>
<keyword evidence="4 8" id="KW-0732">Signal</keyword>
<evidence type="ECO:0000256" key="3">
    <source>
        <dbReference type="ARBA" id="ARBA00022525"/>
    </source>
</evidence>
<accession>A0AAN9EVG9</accession>
<evidence type="ECO:0000256" key="4">
    <source>
        <dbReference type="ARBA" id="ARBA00022729"/>
    </source>
</evidence>
<dbReference type="InterPro" id="IPR035669">
    <property type="entry name" value="SGNH_plant_lipase-like"/>
</dbReference>
<dbReference type="EMBL" id="JAYKXN010000008">
    <property type="protein sequence ID" value="KAK7263824.1"/>
    <property type="molecule type" value="Genomic_DNA"/>
</dbReference>
<proteinExistence type="inferred from homology"/>
<dbReference type="PANTHER" id="PTHR45650">
    <property type="entry name" value="GDSL-LIKE LIPASE/ACYLHYDROLASE-RELATED"/>
    <property type="match status" value="1"/>
</dbReference>
<dbReference type="AlphaFoldDB" id="A0AAN9EVG9"/>
<dbReference type="InterPro" id="IPR001087">
    <property type="entry name" value="GDSL"/>
</dbReference>
<keyword evidence="3" id="KW-0964">Secreted</keyword>
<evidence type="ECO:0000256" key="8">
    <source>
        <dbReference type="SAM" id="SignalP"/>
    </source>
</evidence>
<keyword evidence="10" id="KW-1185">Reference proteome</keyword>
<feature type="chain" id="PRO_5043036754" evidence="8">
    <location>
        <begin position="29"/>
        <end position="371"/>
    </location>
</feature>
<comment type="similarity">
    <text evidence="2">Belongs to the 'GDSL' lipolytic enzyme family.</text>
</comment>
<evidence type="ECO:0000313" key="10">
    <source>
        <dbReference type="Proteomes" id="UP001359559"/>
    </source>
</evidence>
<protein>
    <submittedName>
        <fullName evidence="9">Uncharacterized protein</fullName>
    </submittedName>
</protein>
<evidence type="ECO:0000256" key="1">
    <source>
        <dbReference type="ARBA" id="ARBA00004613"/>
    </source>
</evidence>
<evidence type="ECO:0000256" key="5">
    <source>
        <dbReference type="ARBA" id="ARBA00022801"/>
    </source>
</evidence>
<dbReference type="Proteomes" id="UP001359559">
    <property type="component" value="Unassembled WGS sequence"/>
</dbReference>
<evidence type="ECO:0000256" key="7">
    <source>
        <dbReference type="ARBA" id="ARBA00023098"/>
    </source>
</evidence>
<dbReference type="GO" id="GO:0016788">
    <property type="term" value="F:hydrolase activity, acting on ester bonds"/>
    <property type="evidence" value="ECO:0007669"/>
    <property type="project" value="InterPro"/>
</dbReference>
<comment type="subcellular location">
    <subcellularLocation>
        <location evidence="1">Secreted</location>
    </subcellularLocation>
</comment>
<name>A0AAN9EVG9_CLITE</name>
<gene>
    <name evidence="9" type="ORF">RJT34_31421</name>
</gene>
<dbReference type="PANTHER" id="PTHR45650:SF8">
    <property type="entry name" value="GDSL ESTERASE_LIPASE"/>
    <property type="match status" value="1"/>
</dbReference>
<evidence type="ECO:0000256" key="2">
    <source>
        <dbReference type="ARBA" id="ARBA00008668"/>
    </source>
</evidence>
<keyword evidence="7" id="KW-0443">Lipid metabolism</keyword>
<keyword evidence="5" id="KW-0378">Hydrolase</keyword>